<dbReference type="InterPro" id="IPR050668">
    <property type="entry name" value="Cytochrome_b5"/>
</dbReference>
<keyword evidence="5" id="KW-0812">Transmembrane</keyword>
<sequence>MVEYTRQEVAKHDEPGNYWLILHGKVYNVSSYLDDHPGGKELLEESAGTDATSDFDFAGHSEDAIKALDGFLVGSLVGYTEKNKSALTLPSPMKNRQAGRAAPSADPGKMKAYIGVSFAAAALTLASWLLGTSTHILSGFPAGVLSTLAVVLSVGWYCAVSVRKALIPGEDVFRYPSYF</sequence>
<evidence type="ECO:0000313" key="7">
    <source>
        <dbReference type="Proteomes" id="UP000515153"/>
    </source>
</evidence>
<proteinExistence type="inferred from homology"/>
<keyword evidence="5" id="KW-0472">Membrane</keyword>
<comment type="similarity">
    <text evidence="4 5">Belongs to the cytochrome b5 family.</text>
</comment>
<evidence type="ECO:0000256" key="2">
    <source>
        <dbReference type="ARBA" id="ARBA00022723"/>
    </source>
</evidence>
<keyword evidence="1 5" id="KW-0349">Heme</keyword>
<evidence type="ECO:0000259" key="6">
    <source>
        <dbReference type="PROSITE" id="PS50255"/>
    </source>
</evidence>
<dbReference type="InterPro" id="IPR036400">
    <property type="entry name" value="Cyt_B5-like_heme/steroid_sf"/>
</dbReference>
<name>A0A6P8B5D2_PYRGI</name>
<dbReference type="PANTHER" id="PTHR19359">
    <property type="entry name" value="CYTOCHROME B5"/>
    <property type="match status" value="1"/>
</dbReference>
<dbReference type="Gene3D" id="3.10.120.10">
    <property type="entry name" value="Cytochrome b5-like heme/steroid binding domain"/>
    <property type="match status" value="1"/>
</dbReference>
<evidence type="ECO:0000256" key="4">
    <source>
        <dbReference type="ARBA" id="ARBA00038168"/>
    </source>
</evidence>
<dbReference type="GO" id="GO:0016020">
    <property type="term" value="C:membrane"/>
    <property type="evidence" value="ECO:0007669"/>
    <property type="project" value="TreeGrafter"/>
</dbReference>
<dbReference type="KEGG" id="pgri:PgNI_06635"/>
<dbReference type="Pfam" id="PF00173">
    <property type="entry name" value="Cyt-b5"/>
    <property type="match status" value="1"/>
</dbReference>
<gene>
    <name evidence="8" type="ORF">PgNI_06635</name>
</gene>
<dbReference type="PROSITE" id="PS50255">
    <property type="entry name" value="CYTOCHROME_B5_2"/>
    <property type="match status" value="1"/>
</dbReference>
<dbReference type="SMART" id="SM01117">
    <property type="entry name" value="Cyt-b5"/>
    <property type="match status" value="1"/>
</dbReference>
<reference evidence="8" key="2">
    <citation type="submission" date="2019-10" db="EMBL/GenBank/DDBJ databases">
        <authorList>
            <consortium name="NCBI Genome Project"/>
        </authorList>
    </citation>
    <scope>NUCLEOTIDE SEQUENCE</scope>
    <source>
        <strain evidence="8">NI907</strain>
    </source>
</reference>
<keyword evidence="5" id="KW-1133">Transmembrane helix</keyword>
<dbReference type="GO" id="GO:0046872">
    <property type="term" value="F:metal ion binding"/>
    <property type="evidence" value="ECO:0007669"/>
    <property type="project" value="UniProtKB-UniRule"/>
</dbReference>
<feature type="transmembrane region" description="Helical" evidence="5">
    <location>
        <begin position="112"/>
        <end position="130"/>
    </location>
</feature>
<feature type="domain" description="Cytochrome b5 heme-binding" evidence="6">
    <location>
        <begin position="1"/>
        <end position="77"/>
    </location>
</feature>
<evidence type="ECO:0000256" key="3">
    <source>
        <dbReference type="ARBA" id="ARBA00023004"/>
    </source>
</evidence>
<dbReference type="AlphaFoldDB" id="A0A6P8B5D2"/>
<organism evidence="7 8">
    <name type="scientific">Pyricularia grisea</name>
    <name type="common">Crabgrass-specific blast fungus</name>
    <name type="synonym">Magnaporthe grisea</name>
    <dbReference type="NCBI Taxonomy" id="148305"/>
    <lineage>
        <taxon>Eukaryota</taxon>
        <taxon>Fungi</taxon>
        <taxon>Dikarya</taxon>
        <taxon>Ascomycota</taxon>
        <taxon>Pezizomycotina</taxon>
        <taxon>Sordariomycetes</taxon>
        <taxon>Sordariomycetidae</taxon>
        <taxon>Magnaporthales</taxon>
        <taxon>Pyriculariaceae</taxon>
        <taxon>Pyricularia</taxon>
    </lineage>
</organism>
<keyword evidence="3 5" id="KW-0408">Iron</keyword>
<evidence type="ECO:0000256" key="5">
    <source>
        <dbReference type="RuleBase" id="RU362121"/>
    </source>
</evidence>
<keyword evidence="2 5" id="KW-0479">Metal-binding</keyword>
<evidence type="ECO:0000256" key="1">
    <source>
        <dbReference type="ARBA" id="ARBA00022617"/>
    </source>
</evidence>
<dbReference type="Proteomes" id="UP000515153">
    <property type="component" value="Chromosome I"/>
</dbReference>
<dbReference type="PRINTS" id="PR00363">
    <property type="entry name" value="CYTOCHROMEB5"/>
</dbReference>
<feature type="transmembrane region" description="Helical" evidence="5">
    <location>
        <begin position="136"/>
        <end position="159"/>
    </location>
</feature>
<dbReference type="SUPFAM" id="SSF55856">
    <property type="entry name" value="Cytochrome b5-like heme/steroid binding domain"/>
    <property type="match status" value="1"/>
</dbReference>
<keyword evidence="7" id="KW-1185">Reference proteome</keyword>
<dbReference type="PANTHER" id="PTHR19359:SF41">
    <property type="entry name" value="GEO08203P1"/>
    <property type="match status" value="1"/>
</dbReference>
<accession>A0A6P8B5D2</accession>
<protein>
    <recommendedName>
        <fullName evidence="6">Cytochrome b5 heme-binding domain-containing protein</fullName>
    </recommendedName>
</protein>
<reference evidence="8" key="3">
    <citation type="submission" date="2025-08" db="UniProtKB">
        <authorList>
            <consortium name="RefSeq"/>
        </authorList>
    </citation>
    <scope>IDENTIFICATION</scope>
    <source>
        <strain evidence="8">NI907</strain>
    </source>
</reference>
<dbReference type="InterPro" id="IPR018506">
    <property type="entry name" value="Cyt_B5_heme-BS"/>
</dbReference>
<dbReference type="InterPro" id="IPR001199">
    <property type="entry name" value="Cyt_B5-like_heme/steroid-bd"/>
</dbReference>
<dbReference type="PROSITE" id="PS00191">
    <property type="entry name" value="CYTOCHROME_B5_1"/>
    <property type="match status" value="1"/>
</dbReference>
<comment type="caution">
    <text evidence="5">Lacks conserved residue(s) required for the propagation of feature annotation.</text>
</comment>
<dbReference type="GeneID" id="41961565"/>
<evidence type="ECO:0000313" key="8">
    <source>
        <dbReference type="RefSeq" id="XP_030982373.1"/>
    </source>
</evidence>
<dbReference type="RefSeq" id="XP_030982373.1">
    <property type="nucleotide sequence ID" value="XM_031126656.1"/>
</dbReference>
<dbReference type="GO" id="GO:0020037">
    <property type="term" value="F:heme binding"/>
    <property type="evidence" value="ECO:0007669"/>
    <property type="project" value="UniProtKB-UniRule"/>
</dbReference>
<reference evidence="7 8" key="1">
    <citation type="journal article" date="2019" name="Mol. Biol. Evol.">
        <title>Blast fungal genomes show frequent chromosomal changes, gene gains and losses, and effector gene turnover.</title>
        <authorList>
            <person name="Gomez Luciano L.B."/>
            <person name="Jason Tsai I."/>
            <person name="Chuma I."/>
            <person name="Tosa Y."/>
            <person name="Chen Y.H."/>
            <person name="Li J.Y."/>
            <person name="Li M.Y."/>
            <person name="Jade Lu M.Y."/>
            <person name="Nakayashiki H."/>
            <person name="Li W.H."/>
        </authorList>
    </citation>
    <scope>NUCLEOTIDE SEQUENCE [LARGE SCALE GENOMIC DNA]</scope>
    <source>
        <strain evidence="7 8">NI907</strain>
    </source>
</reference>